<organism evidence="2 3">
    <name type="scientific">Lophiostoma macrostomum CBS 122681</name>
    <dbReference type="NCBI Taxonomy" id="1314788"/>
    <lineage>
        <taxon>Eukaryota</taxon>
        <taxon>Fungi</taxon>
        <taxon>Dikarya</taxon>
        <taxon>Ascomycota</taxon>
        <taxon>Pezizomycotina</taxon>
        <taxon>Dothideomycetes</taxon>
        <taxon>Pleosporomycetidae</taxon>
        <taxon>Pleosporales</taxon>
        <taxon>Lophiostomataceae</taxon>
        <taxon>Lophiostoma</taxon>
    </lineage>
</organism>
<accession>A0A6A6TDG7</accession>
<reference evidence="2" key="1">
    <citation type="journal article" date="2020" name="Stud. Mycol.">
        <title>101 Dothideomycetes genomes: a test case for predicting lifestyles and emergence of pathogens.</title>
        <authorList>
            <person name="Haridas S."/>
            <person name="Albert R."/>
            <person name="Binder M."/>
            <person name="Bloem J."/>
            <person name="Labutti K."/>
            <person name="Salamov A."/>
            <person name="Andreopoulos B."/>
            <person name="Baker S."/>
            <person name="Barry K."/>
            <person name="Bills G."/>
            <person name="Bluhm B."/>
            <person name="Cannon C."/>
            <person name="Castanera R."/>
            <person name="Culley D."/>
            <person name="Daum C."/>
            <person name="Ezra D."/>
            <person name="Gonzalez J."/>
            <person name="Henrissat B."/>
            <person name="Kuo A."/>
            <person name="Liang C."/>
            <person name="Lipzen A."/>
            <person name="Lutzoni F."/>
            <person name="Magnuson J."/>
            <person name="Mondo S."/>
            <person name="Nolan M."/>
            <person name="Ohm R."/>
            <person name="Pangilinan J."/>
            <person name="Park H.-J."/>
            <person name="Ramirez L."/>
            <person name="Alfaro M."/>
            <person name="Sun H."/>
            <person name="Tritt A."/>
            <person name="Yoshinaga Y."/>
            <person name="Zwiers L.-H."/>
            <person name="Turgeon B."/>
            <person name="Goodwin S."/>
            <person name="Spatafora J."/>
            <person name="Crous P."/>
            <person name="Grigoriev I."/>
        </authorList>
    </citation>
    <scope>NUCLEOTIDE SEQUENCE</scope>
    <source>
        <strain evidence="2">CBS 122681</strain>
    </source>
</reference>
<proteinExistence type="predicted"/>
<protein>
    <submittedName>
        <fullName evidence="2">Uncharacterized protein</fullName>
    </submittedName>
</protein>
<gene>
    <name evidence="2" type="ORF">K491DRAFT_315534</name>
</gene>
<dbReference type="AlphaFoldDB" id="A0A6A6TDG7"/>
<evidence type="ECO:0000313" key="3">
    <source>
        <dbReference type="Proteomes" id="UP000799324"/>
    </source>
</evidence>
<evidence type="ECO:0000313" key="2">
    <source>
        <dbReference type="EMBL" id="KAF2657722.1"/>
    </source>
</evidence>
<dbReference type="EMBL" id="MU004322">
    <property type="protein sequence ID" value="KAF2657722.1"/>
    <property type="molecule type" value="Genomic_DNA"/>
</dbReference>
<feature type="compositionally biased region" description="Polar residues" evidence="1">
    <location>
        <begin position="194"/>
        <end position="203"/>
    </location>
</feature>
<feature type="region of interest" description="Disordered" evidence="1">
    <location>
        <begin position="193"/>
        <end position="267"/>
    </location>
</feature>
<evidence type="ECO:0000256" key="1">
    <source>
        <dbReference type="SAM" id="MobiDB-lite"/>
    </source>
</evidence>
<keyword evidence="3" id="KW-1185">Reference proteome</keyword>
<sequence length="287" mass="31421">MPNNWLDKTTKVRDNVKAPRLGVGKVFVAWYHQAIGTSSLTERDKNFCPSPAGPQYVKEAYFICCGVYPGCANGLLMTAPDWNKLSTGLITTRIPTKRASSPEVATPSPFRYISYTDATKIPDQIGCVMLDRIASFVEHEVVEVVGELLPDDVTYFLTECENLRTLSRKKDIIIPPPPGQDTGLTTAVKRYQLEGSTTNQPSSARKIYRPTMSPQGTTGDRKRKVPPLQASLDTARGSKRQHKDVGEQQLDDPAKAADGNRSTRGGLAGKLVRAPQCCLAVSTCVIH</sequence>
<name>A0A6A6TDG7_9PLEO</name>
<dbReference type="Proteomes" id="UP000799324">
    <property type="component" value="Unassembled WGS sequence"/>
</dbReference>